<dbReference type="InterPro" id="IPR003728">
    <property type="entry name" value="Ribosome_maturation_RimP"/>
</dbReference>
<dbReference type="Pfam" id="PF02576">
    <property type="entry name" value="RimP_N"/>
    <property type="match status" value="1"/>
</dbReference>
<evidence type="ECO:0000259" key="4">
    <source>
        <dbReference type="Pfam" id="PF02576"/>
    </source>
</evidence>
<name>A0A521F229_SACCC</name>
<evidence type="ECO:0000256" key="3">
    <source>
        <dbReference type="HAMAP-Rule" id="MF_01077"/>
    </source>
</evidence>
<gene>
    <name evidence="3" type="primary">rimP</name>
    <name evidence="5" type="ORF">SAMN06265379_11325</name>
</gene>
<comment type="function">
    <text evidence="3">Required for maturation of 30S ribosomal subunits.</text>
</comment>
<accession>A0A521F229</accession>
<dbReference type="InterPro" id="IPR035956">
    <property type="entry name" value="RimP_N_sf"/>
</dbReference>
<dbReference type="AlphaFoldDB" id="A0A521F229"/>
<keyword evidence="2 3" id="KW-0690">Ribosome biogenesis</keyword>
<evidence type="ECO:0000313" key="6">
    <source>
        <dbReference type="Proteomes" id="UP000319040"/>
    </source>
</evidence>
<protein>
    <recommendedName>
        <fullName evidence="3">Ribosome maturation factor RimP</fullName>
    </recommendedName>
</protein>
<dbReference type="PANTHER" id="PTHR33867:SF1">
    <property type="entry name" value="RIBOSOME MATURATION FACTOR RIMP"/>
    <property type="match status" value="1"/>
</dbReference>
<dbReference type="Proteomes" id="UP000319040">
    <property type="component" value="Unassembled WGS sequence"/>
</dbReference>
<dbReference type="NCBIfam" id="NF002531">
    <property type="entry name" value="PRK02001.1"/>
    <property type="match status" value="1"/>
</dbReference>
<evidence type="ECO:0000256" key="1">
    <source>
        <dbReference type="ARBA" id="ARBA00022490"/>
    </source>
</evidence>
<evidence type="ECO:0000256" key="2">
    <source>
        <dbReference type="ARBA" id="ARBA00022517"/>
    </source>
</evidence>
<dbReference type="GO" id="GO:0000028">
    <property type="term" value="P:ribosomal small subunit assembly"/>
    <property type="evidence" value="ECO:0007669"/>
    <property type="project" value="TreeGrafter"/>
</dbReference>
<keyword evidence="6" id="KW-1185">Reference proteome</keyword>
<dbReference type="GO" id="GO:0005829">
    <property type="term" value="C:cytosol"/>
    <property type="evidence" value="ECO:0007669"/>
    <property type="project" value="TreeGrafter"/>
</dbReference>
<dbReference type="GO" id="GO:0006412">
    <property type="term" value="P:translation"/>
    <property type="evidence" value="ECO:0007669"/>
    <property type="project" value="TreeGrafter"/>
</dbReference>
<dbReference type="EMBL" id="FXTB01000013">
    <property type="protein sequence ID" value="SMO90116.1"/>
    <property type="molecule type" value="Genomic_DNA"/>
</dbReference>
<reference evidence="5 6" key="1">
    <citation type="submission" date="2017-05" db="EMBL/GenBank/DDBJ databases">
        <authorList>
            <person name="Varghese N."/>
            <person name="Submissions S."/>
        </authorList>
    </citation>
    <scope>NUCLEOTIDE SEQUENCE [LARGE SCALE GENOMIC DNA]</scope>
    <source>
        <strain evidence="5 6">DSM 27040</strain>
    </source>
</reference>
<organism evidence="5 6">
    <name type="scientific">Saccharicrinis carchari</name>
    <dbReference type="NCBI Taxonomy" id="1168039"/>
    <lineage>
        <taxon>Bacteria</taxon>
        <taxon>Pseudomonadati</taxon>
        <taxon>Bacteroidota</taxon>
        <taxon>Bacteroidia</taxon>
        <taxon>Marinilabiliales</taxon>
        <taxon>Marinilabiliaceae</taxon>
        <taxon>Saccharicrinis</taxon>
    </lineage>
</organism>
<comment type="similarity">
    <text evidence="3">Belongs to the RimP family.</text>
</comment>
<dbReference type="Gene3D" id="3.30.300.70">
    <property type="entry name" value="RimP-like superfamily, N-terminal"/>
    <property type="match status" value="1"/>
</dbReference>
<dbReference type="HAMAP" id="MF_01077">
    <property type="entry name" value="RimP"/>
    <property type="match status" value="1"/>
</dbReference>
<dbReference type="SUPFAM" id="SSF75420">
    <property type="entry name" value="YhbC-like, N-terminal domain"/>
    <property type="match status" value="1"/>
</dbReference>
<dbReference type="InterPro" id="IPR028989">
    <property type="entry name" value="RimP_N"/>
</dbReference>
<keyword evidence="1 3" id="KW-0963">Cytoplasm</keyword>
<dbReference type="PANTHER" id="PTHR33867">
    <property type="entry name" value="RIBOSOME MATURATION FACTOR RIMP"/>
    <property type="match status" value="1"/>
</dbReference>
<sequence length="168" mass="19075">MIGGRCPLFYYHKTMITKQQIVEIIAEKIAADGCFIVEVKVSANNKITVTIDSMDGLSIDYCIQISRLIESSLDREQEDFELEVSTPGLGQPLKVLNQYKKNIGKNVEVTPLNAAPFKGKLSHVYEEGFTVEEEKKVKIEGKKKKEIKVFNHNYTFDQVKSVKLIITF</sequence>
<proteinExistence type="inferred from homology"/>
<feature type="domain" description="Ribosome maturation factor RimP N-terminal" evidence="4">
    <location>
        <begin position="24"/>
        <end position="89"/>
    </location>
</feature>
<evidence type="ECO:0000313" key="5">
    <source>
        <dbReference type="EMBL" id="SMO90116.1"/>
    </source>
</evidence>
<comment type="subcellular location">
    <subcellularLocation>
        <location evidence="3">Cytoplasm</location>
    </subcellularLocation>
</comment>